<proteinExistence type="predicted"/>
<accession>A0A256H1I2</accession>
<name>A0A256H1I2_9HYPH</name>
<reference evidence="1 2" key="1">
    <citation type="submission" date="2017-07" db="EMBL/GenBank/DDBJ databases">
        <title>Draft genome of Ochrobactrum lupini type strain LUP21.</title>
        <authorList>
            <person name="Krzyzanowska D.M."/>
            <person name="Jafra S."/>
        </authorList>
    </citation>
    <scope>NUCLEOTIDE SEQUENCE [LARGE SCALE GENOMIC DNA]</scope>
    <source>
        <strain evidence="1 2">LUP21</strain>
    </source>
</reference>
<evidence type="ECO:0000313" key="2">
    <source>
        <dbReference type="Proteomes" id="UP000216363"/>
    </source>
</evidence>
<dbReference type="AlphaFoldDB" id="A0A256H1I2"/>
<organism evidence="1 2">
    <name type="scientific">Brucella lupini</name>
    <dbReference type="NCBI Taxonomy" id="255457"/>
    <lineage>
        <taxon>Bacteria</taxon>
        <taxon>Pseudomonadati</taxon>
        <taxon>Pseudomonadota</taxon>
        <taxon>Alphaproteobacteria</taxon>
        <taxon>Hyphomicrobiales</taxon>
        <taxon>Brucellaceae</taxon>
        <taxon>Brucella/Ochrobactrum group</taxon>
        <taxon>Brucella</taxon>
    </lineage>
</organism>
<dbReference type="Proteomes" id="UP000216363">
    <property type="component" value="Unassembled WGS sequence"/>
</dbReference>
<protein>
    <submittedName>
        <fullName evidence="1">Uncharacterized protein</fullName>
    </submittedName>
</protein>
<dbReference type="EMBL" id="NNRN01000014">
    <property type="protein sequence ID" value="OYR32771.1"/>
    <property type="molecule type" value="Genomic_DNA"/>
</dbReference>
<gene>
    <name evidence="1" type="ORF">CES86_5510</name>
</gene>
<comment type="caution">
    <text evidence="1">The sequence shown here is derived from an EMBL/GenBank/DDBJ whole genome shotgun (WGS) entry which is preliminary data.</text>
</comment>
<evidence type="ECO:0000313" key="1">
    <source>
        <dbReference type="EMBL" id="OYR32771.1"/>
    </source>
</evidence>
<sequence length="45" mass="5126">MHVLRAGDAWEDGRSGTYWNCEGAPARMCARRTRSEKARVARGCW</sequence>